<accession>A0A8I2Z3G3</accession>
<dbReference type="SUPFAM" id="SSF52833">
    <property type="entry name" value="Thioredoxin-like"/>
    <property type="match status" value="1"/>
</dbReference>
<dbReference type="PROSITE" id="PS51352">
    <property type="entry name" value="THIOREDOXIN_2"/>
    <property type="match status" value="1"/>
</dbReference>
<evidence type="ECO:0000259" key="2">
    <source>
        <dbReference type="PROSITE" id="PS51352"/>
    </source>
</evidence>
<feature type="chain" id="PRO_5034932522" evidence="1">
    <location>
        <begin position="20"/>
        <end position="263"/>
    </location>
</feature>
<comment type="caution">
    <text evidence="3">The sequence shown here is derived from an EMBL/GenBank/DDBJ whole genome shotgun (WGS) entry which is preliminary data.</text>
</comment>
<dbReference type="GO" id="GO:0015035">
    <property type="term" value="F:protein-disulfide reductase activity"/>
    <property type="evidence" value="ECO:0007669"/>
    <property type="project" value="TreeGrafter"/>
</dbReference>
<proteinExistence type="predicted"/>
<sequence>MILHTLTALLLVLPALVTAAIFPPDTKVKMLDPKGFKRVMKNNRTSVVAFVAPWCGHCKQMAPEYSKAAGNLNPMVPFYAVDCDAEANKPLCATQEIQGFPTVKVFPRGGQLPGQKYESGERTSNNLIKWASRSVPNKIKASPNHDDIPEWLEKNIDLPRVILLNRDKKFPLLWQVLGNNYHKKIAFGHHSDPEGKFAASLGFTAREEGRFSKVIVYPAGSSVPILYEGGNKYEPLSKYFRSIVDGTADFLKASTEPPAKDEL</sequence>
<reference evidence="3" key="1">
    <citation type="submission" date="2021-03" db="EMBL/GenBank/DDBJ databases">
        <title>Evolutionary innovations through gain and loss of genes in the ectomycorrhizal Boletales.</title>
        <authorList>
            <person name="Wu G."/>
            <person name="Miyauchi S."/>
            <person name="Morin E."/>
            <person name="Yang Z.-L."/>
            <person name="Xu J."/>
            <person name="Martin F.M."/>
        </authorList>
    </citation>
    <scope>NUCLEOTIDE SEQUENCE</scope>
    <source>
        <strain evidence="3">BR01</strain>
    </source>
</reference>
<dbReference type="GO" id="GO:0005788">
    <property type="term" value="C:endoplasmic reticulum lumen"/>
    <property type="evidence" value="ECO:0007669"/>
    <property type="project" value="TreeGrafter"/>
</dbReference>
<protein>
    <submittedName>
        <fullName evidence="3">Thioredoxin-like protein</fullName>
    </submittedName>
</protein>
<evidence type="ECO:0000256" key="1">
    <source>
        <dbReference type="SAM" id="SignalP"/>
    </source>
</evidence>
<dbReference type="PANTHER" id="PTHR45815:SF3">
    <property type="entry name" value="PROTEIN DISULFIDE-ISOMERASE A6"/>
    <property type="match status" value="1"/>
</dbReference>
<dbReference type="Proteomes" id="UP000683000">
    <property type="component" value="Unassembled WGS sequence"/>
</dbReference>
<name>A0A8I2Z3G3_9AGAM</name>
<dbReference type="InterPro" id="IPR013766">
    <property type="entry name" value="Thioredoxin_domain"/>
</dbReference>
<keyword evidence="1" id="KW-0732">Signal</keyword>
<dbReference type="Gene3D" id="3.40.30.10">
    <property type="entry name" value="Glutaredoxin"/>
    <property type="match status" value="1"/>
</dbReference>
<dbReference type="PANTHER" id="PTHR45815">
    <property type="entry name" value="PROTEIN DISULFIDE-ISOMERASE A6"/>
    <property type="match status" value="1"/>
</dbReference>
<dbReference type="GO" id="GO:0034976">
    <property type="term" value="P:response to endoplasmic reticulum stress"/>
    <property type="evidence" value="ECO:0007669"/>
    <property type="project" value="TreeGrafter"/>
</dbReference>
<evidence type="ECO:0000313" key="4">
    <source>
        <dbReference type="Proteomes" id="UP000683000"/>
    </source>
</evidence>
<dbReference type="EMBL" id="JAGFBS010000001">
    <property type="protein sequence ID" value="KAG6381757.1"/>
    <property type="molecule type" value="Genomic_DNA"/>
</dbReference>
<gene>
    <name evidence="3" type="ORF">JVT61DRAFT_362</name>
</gene>
<dbReference type="Pfam" id="PF00085">
    <property type="entry name" value="Thioredoxin"/>
    <property type="match status" value="1"/>
</dbReference>
<dbReference type="AlphaFoldDB" id="A0A8I2Z3G3"/>
<evidence type="ECO:0000313" key="3">
    <source>
        <dbReference type="EMBL" id="KAG6381757.1"/>
    </source>
</evidence>
<dbReference type="OrthoDB" id="427280at2759"/>
<feature type="domain" description="Thioredoxin" evidence="2">
    <location>
        <begin position="9"/>
        <end position="136"/>
    </location>
</feature>
<keyword evidence="4" id="KW-1185">Reference proteome</keyword>
<feature type="signal peptide" evidence="1">
    <location>
        <begin position="1"/>
        <end position="19"/>
    </location>
</feature>
<dbReference type="InterPro" id="IPR036249">
    <property type="entry name" value="Thioredoxin-like_sf"/>
</dbReference>
<organism evidence="3 4">
    <name type="scientific">Boletus reticuloceps</name>
    <dbReference type="NCBI Taxonomy" id="495285"/>
    <lineage>
        <taxon>Eukaryota</taxon>
        <taxon>Fungi</taxon>
        <taxon>Dikarya</taxon>
        <taxon>Basidiomycota</taxon>
        <taxon>Agaricomycotina</taxon>
        <taxon>Agaricomycetes</taxon>
        <taxon>Agaricomycetidae</taxon>
        <taxon>Boletales</taxon>
        <taxon>Boletineae</taxon>
        <taxon>Boletaceae</taxon>
        <taxon>Boletoideae</taxon>
        <taxon>Boletus</taxon>
    </lineage>
</organism>
<dbReference type="PRINTS" id="PR00421">
    <property type="entry name" value="THIOREDOXIN"/>
</dbReference>